<evidence type="ECO:0000313" key="10">
    <source>
        <dbReference type="Proteomes" id="UP001303373"/>
    </source>
</evidence>
<dbReference type="SUPFAM" id="SSF56281">
    <property type="entry name" value="Metallo-hydrolase/oxidoreductase"/>
    <property type="match status" value="1"/>
</dbReference>
<dbReference type="Gene3D" id="3.60.15.10">
    <property type="entry name" value="Ribonuclease Z/Hydroxyacylglutathione hydrolase-like"/>
    <property type="match status" value="1"/>
</dbReference>
<sequence length="322" mass="35825">MALRIPFDYGFWGDYLGGQSASLPVLPVVTDMNHRVIRILGGNPGSMQLQGTNTYLVGTSYQKILIDTGDGTPSWINEVIKVVSSRNIEITAVLLTHWHGDHTGGVPDLIEYDSKIATRVFKNMPDEGQKDIRDGDIFRVEGASLRAIFTPGHAVDHMCFVLLEENALFTGDNVLGHGYSVVQDLSTYISSLAYMSSQGCSSGYPAHGAKIDDLPKKMMEYRNHKELRINKIFTALQKSRSGQSGMTLVEIVNSIYGNMPEDVLQKALIPFLRQALTKLTEDRKIGFQLRGTAEKRYFACTLPEQGLKVNDRIKIEVKEILN</sequence>
<dbReference type="AlphaFoldDB" id="A0AAQ3R9X1"/>
<evidence type="ECO:0000256" key="2">
    <source>
        <dbReference type="ARBA" id="ARBA00005179"/>
    </source>
</evidence>
<dbReference type="GO" id="GO:0017001">
    <property type="term" value="P:antibiotic catabolic process"/>
    <property type="evidence" value="ECO:0007669"/>
    <property type="project" value="InterPro"/>
</dbReference>
<comment type="pathway">
    <text evidence="2">Secondary metabolite biosynthesis.</text>
</comment>
<evidence type="ECO:0000313" key="9">
    <source>
        <dbReference type="EMBL" id="WPH03599.1"/>
    </source>
</evidence>
<dbReference type="InterPro" id="IPR047921">
    <property type="entry name" value="LACTB2-like_MBL-fold"/>
</dbReference>
<dbReference type="InterPro" id="IPR001018">
    <property type="entry name" value="Beta-lactamase_class-B_CS"/>
</dbReference>
<dbReference type="EMBL" id="CP138590">
    <property type="protein sequence ID" value="WPH03599.1"/>
    <property type="molecule type" value="Genomic_DNA"/>
</dbReference>
<dbReference type="InterPro" id="IPR050662">
    <property type="entry name" value="Sec-metab_biosynth-thioest"/>
</dbReference>
<proteinExistence type="inferred from homology"/>
<dbReference type="InterPro" id="IPR001279">
    <property type="entry name" value="Metallo-B-lactamas"/>
</dbReference>
<feature type="domain" description="Metallo-beta-lactamase" evidence="8">
    <location>
        <begin position="51"/>
        <end position="207"/>
    </location>
</feature>
<evidence type="ECO:0000259" key="8">
    <source>
        <dbReference type="SMART" id="SM00849"/>
    </source>
</evidence>
<comment type="cofactor">
    <cofactor evidence="1">
        <name>Zn(2+)</name>
        <dbReference type="ChEBI" id="CHEBI:29105"/>
    </cofactor>
</comment>
<protein>
    <recommendedName>
        <fullName evidence="8">Metallo-beta-lactamase domain-containing protein</fullName>
    </recommendedName>
</protein>
<reference evidence="9 10" key="1">
    <citation type="submission" date="2023-11" db="EMBL/GenBank/DDBJ databases">
        <title>An acidophilic fungus is an integral part of prey digestion in a carnivorous sundew plant.</title>
        <authorList>
            <person name="Tsai I.J."/>
        </authorList>
    </citation>
    <scope>NUCLEOTIDE SEQUENCE [LARGE SCALE GENOMIC DNA]</scope>
    <source>
        <strain evidence="9">169a</strain>
    </source>
</reference>
<evidence type="ECO:0000256" key="5">
    <source>
        <dbReference type="ARBA" id="ARBA00022801"/>
    </source>
</evidence>
<accession>A0AAQ3R9X1</accession>
<dbReference type="InterPro" id="IPR036388">
    <property type="entry name" value="WH-like_DNA-bd_sf"/>
</dbReference>
<gene>
    <name evidence="9" type="ORF">R9X50_00648100</name>
</gene>
<dbReference type="FunFam" id="3.60.15.10:FF:000041">
    <property type="entry name" value="Metallo-beta-lactamase domain protein"/>
    <property type="match status" value="1"/>
</dbReference>
<dbReference type="PANTHER" id="PTHR23131:SF2">
    <property type="entry name" value="LACTAMASE-LIKE PROTEIN APTB-RELATED"/>
    <property type="match status" value="1"/>
</dbReference>
<dbReference type="PROSITE" id="PS00743">
    <property type="entry name" value="BETA_LACTAMASE_B_1"/>
    <property type="match status" value="1"/>
</dbReference>
<keyword evidence="6" id="KW-0862">Zinc</keyword>
<comment type="similarity">
    <text evidence="3">Belongs to the metallo-beta-lactamase superfamily.</text>
</comment>
<organism evidence="9 10">
    <name type="scientific">Acrodontium crateriforme</name>
    <dbReference type="NCBI Taxonomy" id="150365"/>
    <lineage>
        <taxon>Eukaryota</taxon>
        <taxon>Fungi</taxon>
        <taxon>Dikarya</taxon>
        <taxon>Ascomycota</taxon>
        <taxon>Pezizomycotina</taxon>
        <taxon>Dothideomycetes</taxon>
        <taxon>Dothideomycetidae</taxon>
        <taxon>Mycosphaerellales</taxon>
        <taxon>Teratosphaeriaceae</taxon>
        <taxon>Acrodontium</taxon>
    </lineage>
</organism>
<dbReference type="Gene3D" id="1.10.10.10">
    <property type="entry name" value="Winged helix-like DNA-binding domain superfamily/Winged helix DNA-binding domain"/>
    <property type="match status" value="1"/>
</dbReference>
<dbReference type="Pfam" id="PF00753">
    <property type="entry name" value="Lactamase_B"/>
    <property type="match status" value="1"/>
</dbReference>
<dbReference type="GO" id="GO:0008270">
    <property type="term" value="F:zinc ion binding"/>
    <property type="evidence" value="ECO:0007669"/>
    <property type="project" value="InterPro"/>
</dbReference>
<dbReference type="GO" id="GO:0044550">
    <property type="term" value="P:secondary metabolite biosynthetic process"/>
    <property type="evidence" value="ECO:0007669"/>
    <property type="project" value="TreeGrafter"/>
</dbReference>
<evidence type="ECO:0000256" key="7">
    <source>
        <dbReference type="ARBA" id="ARBA00050605"/>
    </source>
</evidence>
<dbReference type="InterPro" id="IPR036866">
    <property type="entry name" value="RibonucZ/Hydroxyglut_hydro"/>
</dbReference>
<name>A0AAQ3R9X1_9PEZI</name>
<dbReference type="PANTHER" id="PTHR23131">
    <property type="entry name" value="ENDORIBONUCLEASE LACTB2"/>
    <property type="match status" value="1"/>
</dbReference>
<keyword evidence="5" id="KW-0378">Hydrolase</keyword>
<evidence type="ECO:0000256" key="6">
    <source>
        <dbReference type="ARBA" id="ARBA00022833"/>
    </source>
</evidence>
<comment type="catalytic activity">
    <reaction evidence="7">
        <text>(3R)-atrochrysone 2-carbonyl-[ACP] + H2O = (3R)-atrochrysone 2-carboxylate + holo-[ACP] + H(+)</text>
        <dbReference type="Rhea" id="RHEA:64236"/>
        <dbReference type="Rhea" id="RHEA-COMP:9685"/>
        <dbReference type="Rhea" id="RHEA-COMP:20479"/>
        <dbReference type="ChEBI" id="CHEBI:15377"/>
        <dbReference type="ChEBI" id="CHEBI:15378"/>
        <dbReference type="ChEBI" id="CHEBI:64479"/>
        <dbReference type="ChEBI" id="CHEBI:234107"/>
        <dbReference type="ChEBI" id="CHEBI:234110"/>
    </reaction>
    <physiologicalReaction direction="left-to-right" evidence="7">
        <dbReference type="Rhea" id="RHEA:64237"/>
    </physiologicalReaction>
</comment>
<dbReference type="CDD" id="cd07722">
    <property type="entry name" value="LACTB2-like_MBL-fold"/>
    <property type="match status" value="1"/>
</dbReference>
<evidence type="ECO:0000256" key="3">
    <source>
        <dbReference type="ARBA" id="ARBA00007749"/>
    </source>
</evidence>
<keyword evidence="10" id="KW-1185">Reference proteome</keyword>
<keyword evidence="4" id="KW-0479">Metal-binding</keyword>
<evidence type="ECO:0000256" key="1">
    <source>
        <dbReference type="ARBA" id="ARBA00001947"/>
    </source>
</evidence>
<evidence type="ECO:0000256" key="4">
    <source>
        <dbReference type="ARBA" id="ARBA00022723"/>
    </source>
</evidence>
<dbReference type="GO" id="GO:0008800">
    <property type="term" value="F:beta-lactamase activity"/>
    <property type="evidence" value="ECO:0007669"/>
    <property type="project" value="InterPro"/>
</dbReference>
<dbReference type="SMART" id="SM00849">
    <property type="entry name" value="Lactamase_B"/>
    <property type="match status" value="1"/>
</dbReference>
<dbReference type="Proteomes" id="UP001303373">
    <property type="component" value="Chromosome 11"/>
</dbReference>